<name>A0AAQ3KSR5_9LILI</name>
<dbReference type="Gene3D" id="3.60.10.10">
    <property type="entry name" value="Endonuclease/exonuclease/phosphatase"/>
    <property type="match status" value="1"/>
</dbReference>
<sequence length="487" mass="54098">MRLVGGDFNVTRSDSERFNRLGNAGDSALFSSIISDSTFVDLPISGQQYTWCNNHSSPASAQLDRILVGENFASSFAGCVVKVGNPKLSDHAPLTLSVQGSRTNPMFRFKHFWLVLPSFADTMKDCWTSEIRGNGSEIGTWISKCRLLGSRLRIWSKDLVNANKAHIVDLESRLESRISALEGPGISNSSSPLVSSSSSTSVSISELRATLDNCYEAENTYWLQRANVRWLKEGDKNTKFSHCIASGRRRKNWISSSNENGRIIDGEKDIAATFNSFFKNSIGTARAGLLLPDWGALYDHASSPDGLSAEFFIATWSTIGGDVTRALNELMCGNGDMGRVNKSFIILIPKVNGASSISQFRPISLTTSIMKILPNILATRLKNHITTLVDDTQCAFLKGRFTVDSYMAAYKIAHLCKRRKEDAMLVKVDMEEAFDSINWDFLCSLMEARGLPHLWISWILRILKSTESAVMVNGIPGPWFRHRRGLR</sequence>
<dbReference type="Pfam" id="PF03372">
    <property type="entry name" value="Exo_endo_phos"/>
    <property type="match status" value="1"/>
</dbReference>
<dbReference type="InterPro" id="IPR005135">
    <property type="entry name" value="Endo/exonuclease/phosphatase"/>
</dbReference>
<proteinExistence type="predicted"/>
<dbReference type="InterPro" id="IPR000477">
    <property type="entry name" value="RT_dom"/>
</dbReference>
<dbReference type="Proteomes" id="UP001327560">
    <property type="component" value="Chromosome 7"/>
</dbReference>
<dbReference type="AlphaFoldDB" id="A0AAQ3KSR5"/>
<gene>
    <name evidence="3" type="ORF">Cni_G23078</name>
</gene>
<organism evidence="3 4">
    <name type="scientific">Canna indica</name>
    <name type="common">Indian-shot</name>
    <dbReference type="NCBI Taxonomy" id="4628"/>
    <lineage>
        <taxon>Eukaryota</taxon>
        <taxon>Viridiplantae</taxon>
        <taxon>Streptophyta</taxon>
        <taxon>Embryophyta</taxon>
        <taxon>Tracheophyta</taxon>
        <taxon>Spermatophyta</taxon>
        <taxon>Magnoliopsida</taxon>
        <taxon>Liliopsida</taxon>
        <taxon>Zingiberales</taxon>
        <taxon>Cannaceae</taxon>
        <taxon>Canna</taxon>
    </lineage>
</organism>
<reference evidence="3 4" key="1">
    <citation type="submission" date="2023-10" db="EMBL/GenBank/DDBJ databases">
        <title>Chromosome-scale genome assembly provides insights into flower coloration mechanisms of Canna indica.</title>
        <authorList>
            <person name="Li C."/>
        </authorList>
    </citation>
    <scope>NUCLEOTIDE SEQUENCE [LARGE SCALE GENOMIC DNA]</scope>
    <source>
        <tissue evidence="3">Flower</tissue>
    </source>
</reference>
<dbReference type="SUPFAM" id="SSF56219">
    <property type="entry name" value="DNase I-like"/>
    <property type="match status" value="1"/>
</dbReference>
<evidence type="ECO:0000259" key="1">
    <source>
        <dbReference type="Pfam" id="PF00078"/>
    </source>
</evidence>
<keyword evidence="4" id="KW-1185">Reference proteome</keyword>
<dbReference type="EMBL" id="CP136896">
    <property type="protein sequence ID" value="WOL14298.1"/>
    <property type="molecule type" value="Genomic_DNA"/>
</dbReference>
<evidence type="ECO:0000259" key="2">
    <source>
        <dbReference type="Pfam" id="PF03372"/>
    </source>
</evidence>
<evidence type="ECO:0000313" key="3">
    <source>
        <dbReference type="EMBL" id="WOL14298.1"/>
    </source>
</evidence>
<accession>A0AAQ3KSR5</accession>
<dbReference type="GO" id="GO:0003824">
    <property type="term" value="F:catalytic activity"/>
    <property type="evidence" value="ECO:0007669"/>
    <property type="project" value="InterPro"/>
</dbReference>
<protein>
    <submittedName>
        <fullName evidence="3">Transposon protein</fullName>
    </submittedName>
</protein>
<evidence type="ECO:0000313" key="4">
    <source>
        <dbReference type="Proteomes" id="UP001327560"/>
    </source>
</evidence>
<feature type="domain" description="Reverse transcriptase" evidence="1">
    <location>
        <begin position="348"/>
        <end position="467"/>
    </location>
</feature>
<feature type="domain" description="Endonuclease/exonuclease/phosphatase" evidence="2">
    <location>
        <begin position="3"/>
        <end position="91"/>
    </location>
</feature>
<dbReference type="CDD" id="cd01650">
    <property type="entry name" value="RT_nLTR_like"/>
    <property type="match status" value="1"/>
</dbReference>
<dbReference type="InterPro" id="IPR036691">
    <property type="entry name" value="Endo/exonu/phosph_ase_sf"/>
</dbReference>
<dbReference type="PANTHER" id="PTHR19446">
    <property type="entry name" value="REVERSE TRANSCRIPTASES"/>
    <property type="match status" value="1"/>
</dbReference>
<dbReference type="Pfam" id="PF00078">
    <property type="entry name" value="RVT_1"/>
    <property type="match status" value="1"/>
</dbReference>